<organism evidence="2 3">
    <name type="scientific">Bacillus mycoides</name>
    <dbReference type="NCBI Taxonomy" id="1405"/>
    <lineage>
        <taxon>Bacteria</taxon>
        <taxon>Bacillati</taxon>
        <taxon>Bacillota</taxon>
        <taxon>Bacilli</taxon>
        <taxon>Bacillales</taxon>
        <taxon>Bacillaceae</taxon>
        <taxon>Bacillus</taxon>
        <taxon>Bacillus cereus group</taxon>
    </lineage>
</organism>
<sequence>MWYSIFFDKSGVFQWAGVAAIVSFLAFVSTVISLVVTWIQGKKTRKSTTLVNLRIQELKEIREEGAALISTIRVFLNERNVRINPENKVILETDPIVNKLDAHFNKLYSKLYRQTLHGGDLSIQISANQILLYMLKETDQLVEIQINVSLALDTYSRVEYMEIENSI</sequence>
<dbReference type="Proteomes" id="UP000192932">
    <property type="component" value="Chromosome"/>
</dbReference>
<proteinExistence type="predicted"/>
<protein>
    <submittedName>
        <fullName evidence="2">Uncharacterized protein</fullName>
    </submittedName>
</protein>
<dbReference type="RefSeq" id="WP_000270403.1">
    <property type="nucleotide sequence ID" value="NZ_CP020743.1"/>
</dbReference>
<feature type="transmembrane region" description="Helical" evidence="1">
    <location>
        <begin position="12"/>
        <end position="39"/>
    </location>
</feature>
<evidence type="ECO:0000313" key="2">
    <source>
        <dbReference type="EMBL" id="ARJ24220.1"/>
    </source>
</evidence>
<name>A0A1W6AEL1_BACMY</name>
<evidence type="ECO:0000313" key="3">
    <source>
        <dbReference type="Proteomes" id="UP000192932"/>
    </source>
</evidence>
<gene>
    <name evidence="2" type="ORF">B7492_24765</name>
</gene>
<evidence type="ECO:0000256" key="1">
    <source>
        <dbReference type="SAM" id="Phobius"/>
    </source>
</evidence>
<keyword evidence="1" id="KW-1133">Transmembrane helix</keyword>
<keyword evidence="1" id="KW-0472">Membrane</keyword>
<dbReference type="EMBL" id="CP020743">
    <property type="protein sequence ID" value="ARJ24220.1"/>
    <property type="molecule type" value="Genomic_DNA"/>
</dbReference>
<accession>A0A1W6AEL1</accession>
<keyword evidence="1" id="KW-0812">Transmembrane</keyword>
<reference evidence="2 3" key="1">
    <citation type="submission" date="2017-04" db="EMBL/GenBank/DDBJ databases">
        <title>The Characteristic of a Fine Plant Growth-Promoting Rhizobacteria Bacillus mycoides Gnyt1 and its Whole Genome Sequencing Analysis.</title>
        <authorList>
            <person name="Li J.H."/>
            <person name="Yao T."/>
        </authorList>
    </citation>
    <scope>NUCLEOTIDE SEQUENCE [LARGE SCALE GENOMIC DNA]</scope>
    <source>
        <strain evidence="2 3">Gnyt1</strain>
    </source>
</reference>
<dbReference type="AlphaFoldDB" id="A0A1W6AEL1"/>